<evidence type="ECO:0000256" key="1">
    <source>
        <dbReference type="SAM" id="Phobius"/>
    </source>
</evidence>
<dbReference type="InterPro" id="IPR003675">
    <property type="entry name" value="Rce1/LyrA-like_dom"/>
</dbReference>
<evidence type="ECO:0000313" key="3">
    <source>
        <dbReference type="EMBL" id="EDU58964.1"/>
    </source>
</evidence>
<evidence type="ECO:0000313" key="4">
    <source>
        <dbReference type="Proteomes" id="UP000004506"/>
    </source>
</evidence>
<dbReference type="GO" id="GO:0080120">
    <property type="term" value="P:CAAX-box protein maturation"/>
    <property type="evidence" value="ECO:0007669"/>
    <property type="project" value="UniProtKB-ARBA"/>
</dbReference>
<keyword evidence="1" id="KW-0812">Transmembrane</keyword>
<organism evidence="3 4">
    <name type="scientific">Providencia stuartii ATCC 25827</name>
    <dbReference type="NCBI Taxonomy" id="471874"/>
    <lineage>
        <taxon>Bacteria</taxon>
        <taxon>Pseudomonadati</taxon>
        <taxon>Pseudomonadota</taxon>
        <taxon>Gammaproteobacteria</taxon>
        <taxon>Enterobacterales</taxon>
        <taxon>Morganellaceae</taxon>
        <taxon>Providencia</taxon>
    </lineage>
</organism>
<dbReference type="Pfam" id="PF02517">
    <property type="entry name" value="Rce1-like"/>
    <property type="match status" value="1"/>
</dbReference>
<reference evidence="4" key="2">
    <citation type="submission" date="2008-04" db="EMBL/GenBank/DDBJ databases">
        <title>Draft genome sequence of Providencia stuartii(ATCC 25827).</title>
        <authorList>
            <person name="Sudarsanam P."/>
            <person name="Ley R."/>
            <person name="Guruge J."/>
            <person name="Turnbaugh P.J."/>
            <person name="Mahowald M."/>
            <person name="Liep D."/>
            <person name="Gordon J."/>
        </authorList>
    </citation>
    <scope>NUCLEOTIDE SEQUENCE [LARGE SCALE GENOMIC DNA]</scope>
    <source>
        <strain evidence="4">ATCC 25827</strain>
    </source>
</reference>
<feature type="transmembrane region" description="Helical" evidence="1">
    <location>
        <begin position="154"/>
        <end position="171"/>
    </location>
</feature>
<evidence type="ECO:0000259" key="2">
    <source>
        <dbReference type="Pfam" id="PF02517"/>
    </source>
</evidence>
<feature type="transmembrane region" description="Helical" evidence="1">
    <location>
        <begin position="120"/>
        <end position="142"/>
    </location>
</feature>
<keyword evidence="1" id="KW-0472">Membrane</keyword>
<reference evidence="4" key="1">
    <citation type="submission" date="2008-04" db="EMBL/GenBank/DDBJ databases">
        <title>Draft genome sequence of Providencia stuartii (ATCC 25827).</title>
        <authorList>
            <person name="Sudarsanam P."/>
            <person name="Ley R."/>
            <person name="Guruge J."/>
            <person name="Turnbaugh P.J."/>
            <person name="Mahowald M."/>
            <person name="Liep D."/>
            <person name="Gordon J."/>
        </authorList>
    </citation>
    <scope>NUCLEOTIDE SEQUENCE [LARGE SCALE GENOMIC DNA]</scope>
    <source>
        <strain evidence="4">ATCC 25827</strain>
    </source>
</reference>
<feature type="domain" description="CAAX prenyl protease 2/Lysostaphin resistance protein A-like" evidence="2">
    <location>
        <begin position="117"/>
        <end position="210"/>
    </location>
</feature>
<dbReference type="GO" id="GO:0006508">
    <property type="term" value="P:proteolysis"/>
    <property type="evidence" value="ECO:0007669"/>
    <property type="project" value="UniProtKB-KW"/>
</dbReference>
<feature type="transmembrane region" description="Helical" evidence="1">
    <location>
        <begin position="177"/>
        <end position="194"/>
    </location>
</feature>
<reference evidence="3 4" key="3">
    <citation type="submission" date="2008-05" db="EMBL/GenBank/DDBJ databases">
        <authorList>
            <person name="Fulton L."/>
            <person name="Clifton S."/>
            <person name="Fulton B."/>
            <person name="Xu J."/>
            <person name="Minx P."/>
            <person name="Pepin K.H."/>
            <person name="Johnson M."/>
            <person name="Thiruvilangam P."/>
            <person name="Bhonagiri V."/>
            <person name="Nash W.E."/>
            <person name="Mardis E.R."/>
            <person name="Wilson R.K."/>
        </authorList>
    </citation>
    <scope>NUCLEOTIDE SEQUENCE [LARGE SCALE GENOMIC DNA]</scope>
    <source>
        <strain evidence="3 4">ATCC 25827</strain>
    </source>
</reference>
<dbReference type="PANTHER" id="PTHR43592">
    <property type="entry name" value="CAAX AMINO TERMINAL PROTEASE"/>
    <property type="match status" value="1"/>
</dbReference>
<keyword evidence="1" id="KW-1133">Transmembrane helix</keyword>
<feature type="transmembrane region" description="Helical" evidence="1">
    <location>
        <begin position="201"/>
        <end position="218"/>
    </location>
</feature>
<sequence length="222" mass="25153">MWIIMISMDRVLHSLVCVSFFVGWYLIQYALLAFPGITTYNDALAAWPLFTILFILPYSLFSRAYYQKRTGLMPFGTVRFSDLRLPIIAMVILSVATMFYGEDETSILEMLALSPLHQFILVVSVVFAAPIIEEIIFRGFLLNAGMGYGPNGKHVMIIITSVLFAMIHHQYNSPATFIMIFVMSVIFCHVRIQTNSLMAPIILHMINNAVAMLLLFLLNDTP</sequence>
<dbReference type="AlphaFoldDB" id="A0AA87CQD9"/>
<proteinExistence type="predicted"/>
<dbReference type="Proteomes" id="UP000004506">
    <property type="component" value="Unassembled WGS sequence"/>
</dbReference>
<name>A0AA87CQD9_PROST</name>
<dbReference type="GO" id="GO:0004175">
    <property type="term" value="F:endopeptidase activity"/>
    <property type="evidence" value="ECO:0007669"/>
    <property type="project" value="UniProtKB-ARBA"/>
</dbReference>
<dbReference type="EMBL" id="ABJD02000101">
    <property type="protein sequence ID" value="EDU58964.1"/>
    <property type="molecule type" value="Genomic_DNA"/>
</dbReference>
<feature type="transmembrane region" description="Helical" evidence="1">
    <location>
        <begin position="44"/>
        <end position="62"/>
    </location>
</feature>
<feature type="transmembrane region" description="Helical" evidence="1">
    <location>
        <begin position="83"/>
        <end position="100"/>
    </location>
</feature>
<dbReference type="PANTHER" id="PTHR43592:SF15">
    <property type="entry name" value="CAAX AMINO TERMINAL PROTEASE FAMILY PROTEIN"/>
    <property type="match status" value="1"/>
</dbReference>
<feature type="transmembrane region" description="Helical" evidence="1">
    <location>
        <begin position="12"/>
        <end position="32"/>
    </location>
</feature>
<protein>
    <submittedName>
        <fullName evidence="3">CAAX amino terminal protease family protein</fullName>
    </submittedName>
</protein>
<gene>
    <name evidence="3" type="ORF">PROSTU_02148</name>
</gene>
<keyword evidence="3" id="KW-0378">Hydrolase</keyword>
<accession>A0AA87CQD9</accession>
<keyword evidence="3" id="KW-0645">Protease</keyword>
<comment type="caution">
    <text evidence="3">The sequence shown here is derived from an EMBL/GenBank/DDBJ whole genome shotgun (WGS) entry which is preliminary data.</text>
</comment>